<evidence type="ECO:0000313" key="2">
    <source>
        <dbReference type="EMBL" id="SDJ93918.1"/>
    </source>
</evidence>
<keyword evidence="2" id="KW-0808">Transferase</keyword>
<dbReference type="AlphaFoldDB" id="A0A1G8XTR5"/>
<dbReference type="InterPro" id="IPR002575">
    <property type="entry name" value="Aminoglycoside_PTrfase"/>
</dbReference>
<organism evidence="2 3">
    <name type="scientific">Halovenus aranensis</name>
    <dbReference type="NCBI Taxonomy" id="890420"/>
    <lineage>
        <taxon>Archaea</taxon>
        <taxon>Methanobacteriati</taxon>
        <taxon>Methanobacteriota</taxon>
        <taxon>Stenosarchaea group</taxon>
        <taxon>Halobacteria</taxon>
        <taxon>Halobacteriales</taxon>
        <taxon>Haloarculaceae</taxon>
        <taxon>Halovenus</taxon>
    </lineage>
</organism>
<proteinExistence type="predicted"/>
<dbReference type="RefSeq" id="WP_092703595.1">
    <property type="nucleotide sequence ID" value="NZ_FNFC01000012.1"/>
</dbReference>
<evidence type="ECO:0000259" key="1">
    <source>
        <dbReference type="Pfam" id="PF01636"/>
    </source>
</evidence>
<dbReference type="OrthoDB" id="350437at2157"/>
<keyword evidence="3" id="KW-1185">Reference proteome</keyword>
<accession>A0A1G8XTR5</accession>
<gene>
    <name evidence="2" type="ORF">SAMN05216226_11276</name>
</gene>
<dbReference type="Gene3D" id="3.90.1200.10">
    <property type="match status" value="1"/>
</dbReference>
<dbReference type="SUPFAM" id="SSF56112">
    <property type="entry name" value="Protein kinase-like (PK-like)"/>
    <property type="match status" value="1"/>
</dbReference>
<dbReference type="InterPro" id="IPR011009">
    <property type="entry name" value="Kinase-like_dom_sf"/>
</dbReference>
<evidence type="ECO:0000313" key="3">
    <source>
        <dbReference type="Proteomes" id="UP000198856"/>
    </source>
</evidence>
<dbReference type="PANTHER" id="PTHR21310">
    <property type="entry name" value="AMINOGLYCOSIDE PHOSPHOTRANSFERASE-RELATED-RELATED"/>
    <property type="match status" value="1"/>
</dbReference>
<dbReference type="Proteomes" id="UP000198856">
    <property type="component" value="Unassembled WGS sequence"/>
</dbReference>
<sequence>MAGPPQRVERIVERALSCSVRDCEQPTGGRVAETYLLDLDGDPGRAVCKLGGPSVRTGDVIEPLVLELVTETTTVPAPSVLASGHIQTEPTTRWALYEFRDGSLPTPFPAFGEGRFTIVRQIGAMLGEVHATHQFDQTGGLVRDGDELAVERPDGLWIPEQGRRLADRTGCDPGDWQPVLTHGDLFPGNLLATDGDVTAFLDWGNAHVTTAGYALARAEMRFVDWFWRAFSGATREQLRRELHEGYRQYRSLPPDYETLATAYKLLWLGQSVERLGRHTLSSRGRAQLRRHLRGLL</sequence>
<feature type="domain" description="Aminoglycoside phosphotransferase" evidence="1">
    <location>
        <begin position="24"/>
        <end position="250"/>
    </location>
</feature>
<dbReference type="InterPro" id="IPR051678">
    <property type="entry name" value="AGP_Transferase"/>
</dbReference>
<reference evidence="2 3" key="1">
    <citation type="submission" date="2016-10" db="EMBL/GenBank/DDBJ databases">
        <authorList>
            <person name="de Groot N.N."/>
        </authorList>
    </citation>
    <scope>NUCLEOTIDE SEQUENCE [LARGE SCALE GENOMIC DNA]</scope>
    <source>
        <strain evidence="2 3">IBRC-M10015</strain>
    </source>
</reference>
<dbReference type="GO" id="GO:0016740">
    <property type="term" value="F:transferase activity"/>
    <property type="evidence" value="ECO:0007669"/>
    <property type="project" value="UniProtKB-KW"/>
</dbReference>
<protein>
    <submittedName>
        <fullName evidence="2">Phosphotransferase enzyme family protein</fullName>
    </submittedName>
</protein>
<name>A0A1G8XTR5_9EURY</name>
<dbReference type="STRING" id="890420.SAMN05216226_11276"/>
<dbReference type="EMBL" id="FNFC01000012">
    <property type="protein sequence ID" value="SDJ93918.1"/>
    <property type="molecule type" value="Genomic_DNA"/>
</dbReference>
<dbReference type="Pfam" id="PF01636">
    <property type="entry name" value="APH"/>
    <property type="match status" value="1"/>
</dbReference>